<name>A0AAV7GH38_DENCH</name>
<organism evidence="3 4">
    <name type="scientific">Dendrobium chrysotoxum</name>
    <name type="common">Orchid</name>
    <dbReference type="NCBI Taxonomy" id="161865"/>
    <lineage>
        <taxon>Eukaryota</taxon>
        <taxon>Viridiplantae</taxon>
        <taxon>Streptophyta</taxon>
        <taxon>Embryophyta</taxon>
        <taxon>Tracheophyta</taxon>
        <taxon>Spermatophyta</taxon>
        <taxon>Magnoliopsida</taxon>
        <taxon>Liliopsida</taxon>
        <taxon>Asparagales</taxon>
        <taxon>Orchidaceae</taxon>
        <taxon>Epidendroideae</taxon>
        <taxon>Malaxideae</taxon>
        <taxon>Dendrobiinae</taxon>
        <taxon>Dendrobium</taxon>
    </lineage>
</organism>
<dbReference type="GO" id="GO:0005524">
    <property type="term" value="F:ATP binding"/>
    <property type="evidence" value="ECO:0007669"/>
    <property type="project" value="UniProtKB-UniRule"/>
</dbReference>
<reference evidence="3 4" key="1">
    <citation type="journal article" date="2021" name="Hortic Res">
        <title>Chromosome-scale assembly of the Dendrobium chrysotoxum genome enhances the understanding of orchid evolution.</title>
        <authorList>
            <person name="Zhang Y."/>
            <person name="Zhang G.Q."/>
            <person name="Zhang D."/>
            <person name="Liu X.D."/>
            <person name="Xu X.Y."/>
            <person name="Sun W.H."/>
            <person name="Yu X."/>
            <person name="Zhu X."/>
            <person name="Wang Z.W."/>
            <person name="Zhao X."/>
            <person name="Zhong W.Y."/>
            <person name="Chen H."/>
            <person name="Yin W.L."/>
            <person name="Huang T."/>
            <person name="Niu S.C."/>
            <person name="Liu Z.J."/>
        </authorList>
    </citation>
    <scope>NUCLEOTIDE SEQUENCE [LARGE SCALE GENOMIC DNA]</scope>
    <source>
        <strain evidence="3">Lindl</strain>
    </source>
</reference>
<dbReference type="GO" id="GO:0007165">
    <property type="term" value="P:signal transduction"/>
    <property type="evidence" value="ECO:0007669"/>
    <property type="project" value="TreeGrafter"/>
</dbReference>
<dbReference type="GO" id="GO:0005737">
    <property type="term" value="C:cytoplasm"/>
    <property type="evidence" value="ECO:0007669"/>
    <property type="project" value="TreeGrafter"/>
</dbReference>
<sequence length="223" mass="25458">MDVCLMLNISIDFSSLSNQAMEYNHGINKLEQDLIKLDIKVNQSDALHFVVINDIKHIQIIKNCDLDELRELGSGTFGAVYHGKWRGPFVAIKRIHDIYFAGKSWIQEQARADFWNEIFMLANLHHPNIITFYDIVWDGSRGSFVAITEYMVDSSVGDLGNLGLSKKFYCKMEDTYGGSVVICYKLPGQDLDTLVSISYIEDLAIMMEECDCLLIRGLRIWIC</sequence>
<dbReference type="AlphaFoldDB" id="A0AAV7GH38"/>
<proteinExistence type="predicted"/>
<dbReference type="PROSITE" id="PS50011">
    <property type="entry name" value="PROTEIN_KINASE_DOM"/>
    <property type="match status" value="1"/>
</dbReference>
<dbReference type="InterPro" id="IPR050167">
    <property type="entry name" value="Ser_Thr_protein_kinase"/>
</dbReference>
<dbReference type="InterPro" id="IPR017441">
    <property type="entry name" value="Protein_kinase_ATP_BS"/>
</dbReference>
<evidence type="ECO:0000259" key="2">
    <source>
        <dbReference type="PROSITE" id="PS50011"/>
    </source>
</evidence>
<evidence type="ECO:0000313" key="3">
    <source>
        <dbReference type="EMBL" id="KAH0454728.1"/>
    </source>
</evidence>
<comment type="caution">
    <text evidence="3">The sequence shown here is derived from an EMBL/GenBank/DDBJ whole genome shotgun (WGS) entry which is preliminary data.</text>
</comment>
<dbReference type="Proteomes" id="UP000775213">
    <property type="component" value="Unassembled WGS sequence"/>
</dbReference>
<dbReference type="InterPro" id="IPR000719">
    <property type="entry name" value="Prot_kinase_dom"/>
</dbReference>
<dbReference type="InterPro" id="IPR011009">
    <property type="entry name" value="Kinase-like_dom_sf"/>
</dbReference>
<protein>
    <recommendedName>
        <fullName evidence="2">Protein kinase domain-containing protein</fullName>
    </recommendedName>
</protein>
<dbReference type="PANTHER" id="PTHR23257:SF797">
    <property type="entry name" value="KINASE SUPERFAMILY WITH OCTICOSAPEPTIDE_PHOX_BEM1P DOMAIN-CONTAINING PROTEIN"/>
    <property type="match status" value="1"/>
</dbReference>
<keyword evidence="1" id="KW-0547">Nucleotide-binding</keyword>
<keyword evidence="1" id="KW-0067">ATP-binding</keyword>
<gene>
    <name evidence="3" type="ORF">IEQ34_016652</name>
</gene>
<dbReference type="InterPro" id="IPR020635">
    <property type="entry name" value="Tyr_kinase_cat_dom"/>
</dbReference>
<dbReference type="PROSITE" id="PS00107">
    <property type="entry name" value="PROTEIN_KINASE_ATP"/>
    <property type="match status" value="1"/>
</dbReference>
<feature type="domain" description="Protein kinase" evidence="2">
    <location>
        <begin position="66"/>
        <end position="223"/>
    </location>
</feature>
<evidence type="ECO:0000313" key="4">
    <source>
        <dbReference type="Proteomes" id="UP000775213"/>
    </source>
</evidence>
<dbReference type="GO" id="GO:0004713">
    <property type="term" value="F:protein tyrosine kinase activity"/>
    <property type="evidence" value="ECO:0007669"/>
    <property type="project" value="InterPro"/>
</dbReference>
<dbReference type="EMBL" id="JAGFBR010000015">
    <property type="protein sequence ID" value="KAH0454728.1"/>
    <property type="molecule type" value="Genomic_DNA"/>
</dbReference>
<dbReference type="Pfam" id="PF00069">
    <property type="entry name" value="Pkinase"/>
    <property type="match status" value="1"/>
</dbReference>
<dbReference type="SUPFAM" id="SSF56112">
    <property type="entry name" value="Protein kinase-like (PK-like)"/>
    <property type="match status" value="1"/>
</dbReference>
<evidence type="ECO:0000256" key="1">
    <source>
        <dbReference type="PROSITE-ProRule" id="PRU10141"/>
    </source>
</evidence>
<keyword evidence="4" id="KW-1185">Reference proteome</keyword>
<dbReference type="Gene3D" id="3.30.200.20">
    <property type="entry name" value="Phosphorylase Kinase, domain 1"/>
    <property type="match status" value="1"/>
</dbReference>
<feature type="binding site" evidence="1">
    <location>
        <position position="103"/>
    </location>
    <ligand>
        <name>ATP</name>
        <dbReference type="ChEBI" id="CHEBI:30616"/>
    </ligand>
</feature>
<dbReference type="SUPFAM" id="SSF54277">
    <property type="entry name" value="CAD &amp; PB1 domains"/>
    <property type="match status" value="1"/>
</dbReference>
<accession>A0AAV7GH38</accession>
<dbReference type="SMART" id="SM00219">
    <property type="entry name" value="TyrKc"/>
    <property type="match status" value="1"/>
</dbReference>
<dbReference type="PANTHER" id="PTHR23257">
    <property type="entry name" value="SERINE-THREONINE PROTEIN KINASE"/>
    <property type="match status" value="1"/>
</dbReference>